<dbReference type="GO" id="GO:0000287">
    <property type="term" value="F:magnesium ion binding"/>
    <property type="evidence" value="ECO:0007669"/>
    <property type="project" value="InterPro"/>
</dbReference>
<protein>
    <submittedName>
        <fullName evidence="3 4">4'-phosphopantetheinyl transferase</fullName>
    </submittedName>
</protein>
<accession>A0A0K1NIN3</accession>
<evidence type="ECO:0000259" key="2">
    <source>
        <dbReference type="Pfam" id="PF01648"/>
    </source>
</evidence>
<dbReference type="Pfam" id="PF01648">
    <property type="entry name" value="ACPS"/>
    <property type="match status" value="1"/>
</dbReference>
<dbReference type="AlphaFoldDB" id="A0A0K1NIN3"/>
<dbReference type="Proteomes" id="UP000060345">
    <property type="component" value="Chromosome 1"/>
</dbReference>
<gene>
    <name evidence="3" type="ORF">ADJ77_03435</name>
    <name evidence="4" type="ORF">J5A51_10550</name>
</gene>
<dbReference type="Gene3D" id="3.90.470.20">
    <property type="entry name" value="4'-phosphopantetheinyl transferase domain"/>
    <property type="match status" value="1"/>
</dbReference>
<dbReference type="InterPro" id="IPR037143">
    <property type="entry name" value="4-PPantetheinyl_Trfase_dom_sf"/>
</dbReference>
<dbReference type="OrthoDB" id="1190494at2"/>
<organism evidence="3 5">
    <name type="scientific">Prevotella fusca JCM 17724</name>
    <dbReference type="NCBI Taxonomy" id="1236517"/>
    <lineage>
        <taxon>Bacteria</taxon>
        <taxon>Pseudomonadati</taxon>
        <taxon>Bacteroidota</taxon>
        <taxon>Bacteroidia</taxon>
        <taxon>Bacteroidales</taxon>
        <taxon>Prevotellaceae</taxon>
        <taxon>Prevotella</taxon>
    </lineage>
</organism>
<evidence type="ECO:0000313" key="4">
    <source>
        <dbReference type="EMBL" id="QUB87647.1"/>
    </source>
</evidence>
<reference evidence="4 6" key="2">
    <citation type="submission" date="2021-03" db="EMBL/GenBank/DDBJ databases">
        <title>Human Oral Microbial Genomes.</title>
        <authorList>
            <person name="Johnston C.D."/>
            <person name="Chen T."/>
            <person name="Dewhirst F.E."/>
        </authorList>
    </citation>
    <scope>NUCLEOTIDE SEQUENCE [LARGE SCALE GENOMIC DNA]</scope>
    <source>
        <strain evidence="4 6">W1435</strain>
    </source>
</reference>
<evidence type="ECO:0000256" key="1">
    <source>
        <dbReference type="ARBA" id="ARBA00022679"/>
    </source>
</evidence>
<dbReference type="EMBL" id="CP072370">
    <property type="protein sequence ID" value="QUB87647.1"/>
    <property type="molecule type" value="Genomic_DNA"/>
</dbReference>
<dbReference type="Proteomes" id="UP000682005">
    <property type="component" value="Chromosome 1"/>
</dbReference>
<dbReference type="eggNOG" id="COG2091">
    <property type="taxonomic scope" value="Bacteria"/>
</dbReference>
<evidence type="ECO:0000313" key="3">
    <source>
        <dbReference type="EMBL" id="AKU68895.1"/>
    </source>
</evidence>
<dbReference type="RefSeq" id="WP_025078495.1">
    <property type="nucleotide sequence ID" value="NZ_BAKO01000016.1"/>
</dbReference>
<dbReference type="KEGG" id="pfus:ADJ77_03435"/>
<sequence length="170" mass="19668">MRITSNADGKVRIGLLEIEKGRQAEREGARLLLTAMLGYEPSIVHNKDGKPMIANYHISISHTIGYVAVILSRDYEVGIDIEYVSDRVRRIASRFLRHDEMFTDTKQCLTAWCAKETMYKLFSSEHLGFQDMKVDTVSRLVKNLKQNLVIKFECEETTEYILTYAWRKNA</sequence>
<dbReference type="GO" id="GO:0008897">
    <property type="term" value="F:holo-[acyl-carrier-protein] synthase activity"/>
    <property type="evidence" value="ECO:0007669"/>
    <property type="project" value="InterPro"/>
</dbReference>
<evidence type="ECO:0000313" key="5">
    <source>
        <dbReference type="Proteomes" id="UP000060345"/>
    </source>
</evidence>
<dbReference type="InterPro" id="IPR008278">
    <property type="entry name" value="4-PPantetheinyl_Trfase_dom"/>
</dbReference>
<keyword evidence="6" id="KW-1185">Reference proteome</keyword>
<dbReference type="EMBL" id="CP012074">
    <property type="protein sequence ID" value="AKU68895.1"/>
    <property type="molecule type" value="Genomic_DNA"/>
</dbReference>
<dbReference type="SUPFAM" id="SSF56214">
    <property type="entry name" value="4'-phosphopantetheinyl transferase"/>
    <property type="match status" value="2"/>
</dbReference>
<keyword evidence="1 3" id="KW-0808">Transferase</keyword>
<reference evidence="3 5" key="1">
    <citation type="submission" date="2015-07" db="EMBL/GenBank/DDBJ databases">
        <authorList>
            <person name="Noorani M."/>
        </authorList>
    </citation>
    <scope>NUCLEOTIDE SEQUENCE [LARGE SCALE GENOMIC DNA]</scope>
    <source>
        <strain evidence="3 5">W1435</strain>
    </source>
</reference>
<name>A0A0K1NIN3_9BACT</name>
<proteinExistence type="predicted"/>
<dbReference type="STRING" id="1236517.ADJ77_03435"/>
<feature type="domain" description="4'-phosphopantetheinyl transferase" evidence="2">
    <location>
        <begin position="77"/>
        <end position="163"/>
    </location>
</feature>
<evidence type="ECO:0000313" key="6">
    <source>
        <dbReference type="Proteomes" id="UP000682005"/>
    </source>
</evidence>